<name>A0ABW5B5B8_9BACT</name>
<dbReference type="Gene3D" id="3.30.1310.20">
    <property type="entry name" value="PRTase-like"/>
    <property type="match status" value="1"/>
</dbReference>
<dbReference type="RefSeq" id="WP_380801384.1">
    <property type="nucleotide sequence ID" value="NZ_JBHUIV010000010.1"/>
</dbReference>
<accession>A0ABW5B5B8</accession>
<proteinExistence type="predicted"/>
<keyword evidence="2" id="KW-0808">Transferase</keyword>
<dbReference type="InterPro" id="IPR029057">
    <property type="entry name" value="PRTase-like"/>
</dbReference>
<dbReference type="SUPFAM" id="SSF53271">
    <property type="entry name" value="PRTase-like"/>
    <property type="match status" value="1"/>
</dbReference>
<dbReference type="CDD" id="cd06223">
    <property type="entry name" value="PRTases_typeI"/>
    <property type="match status" value="1"/>
</dbReference>
<keyword evidence="2" id="KW-0328">Glycosyltransferase</keyword>
<keyword evidence="3" id="KW-1185">Reference proteome</keyword>
<organism evidence="2 3">
    <name type="scientific">Shivajiella indica</name>
    <dbReference type="NCBI Taxonomy" id="872115"/>
    <lineage>
        <taxon>Bacteria</taxon>
        <taxon>Pseudomonadati</taxon>
        <taxon>Bacteroidota</taxon>
        <taxon>Cytophagia</taxon>
        <taxon>Cytophagales</taxon>
        <taxon>Cyclobacteriaceae</taxon>
        <taxon>Shivajiella</taxon>
    </lineage>
</organism>
<dbReference type="GO" id="GO:0016757">
    <property type="term" value="F:glycosyltransferase activity"/>
    <property type="evidence" value="ECO:0007669"/>
    <property type="project" value="UniProtKB-KW"/>
</dbReference>
<dbReference type="Gene3D" id="3.40.50.2020">
    <property type="match status" value="1"/>
</dbReference>
<evidence type="ECO:0000313" key="2">
    <source>
        <dbReference type="EMBL" id="MFD2201317.1"/>
    </source>
</evidence>
<sequence length="227" mass="25708">MFTFQQYLKRPAMFRDRKDASIQLGEALEKYKNKNALVLGIPRGGAETAYYVAKHLKAEMALVVTRKLGHPENPEYAIGALAEDGSLYLSPEANIYLSKETIEDLKKDQEKEIQRRIQEFRHGNPLPALKNRTVIIVDDGIATGATLFATIMLCKNKKAGKIVVAAPVSGEGMSRKLNEMVDDVVILETPYQYRAVSQAYQNFFNLTDEEAMFFMEKWKKENPQSPK</sequence>
<dbReference type="Proteomes" id="UP001597414">
    <property type="component" value="Unassembled WGS sequence"/>
</dbReference>
<evidence type="ECO:0000313" key="3">
    <source>
        <dbReference type="Proteomes" id="UP001597414"/>
    </source>
</evidence>
<dbReference type="Pfam" id="PF00156">
    <property type="entry name" value="Pribosyltran"/>
    <property type="match status" value="1"/>
</dbReference>
<feature type="domain" description="Phosphoribosyltransferase" evidence="1">
    <location>
        <begin position="6"/>
        <end position="179"/>
    </location>
</feature>
<gene>
    <name evidence="2" type="ORF">ACFSKV_07050</name>
</gene>
<dbReference type="InterPro" id="IPR000836">
    <property type="entry name" value="PRTase_dom"/>
</dbReference>
<protein>
    <submittedName>
        <fullName evidence="2">Phosphoribosyltransferase</fullName>
    </submittedName>
</protein>
<evidence type="ECO:0000259" key="1">
    <source>
        <dbReference type="Pfam" id="PF00156"/>
    </source>
</evidence>
<comment type="caution">
    <text evidence="2">The sequence shown here is derived from an EMBL/GenBank/DDBJ whole genome shotgun (WGS) entry which is preliminary data.</text>
</comment>
<reference evidence="3" key="1">
    <citation type="journal article" date="2019" name="Int. J. Syst. Evol. Microbiol.">
        <title>The Global Catalogue of Microorganisms (GCM) 10K type strain sequencing project: providing services to taxonomists for standard genome sequencing and annotation.</title>
        <authorList>
            <consortium name="The Broad Institute Genomics Platform"/>
            <consortium name="The Broad Institute Genome Sequencing Center for Infectious Disease"/>
            <person name="Wu L."/>
            <person name="Ma J."/>
        </authorList>
    </citation>
    <scope>NUCLEOTIDE SEQUENCE [LARGE SCALE GENOMIC DNA]</scope>
    <source>
        <strain evidence="3">KCTC 19812</strain>
    </source>
</reference>
<dbReference type="EMBL" id="JBHUIV010000010">
    <property type="protein sequence ID" value="MFD2201317.1"/>
    <property type="molecule type" value="Genomic_DNA"/>
</dbReference>